<name>A0A9D1W5A6_9FIRM</name>
<keyword evidence="1" id="KW-0472">Membrane</keyword>
<proteinExistence type="predicted"/>
<dbReference type="AlphaFoldDB" id="A0A9D1W5A6"/>
<comment type="caution">
    <text evidence="2">The sequence shown here is derived from an EMBL/GenBank/DDBJ whole genome shotgun (WGS) entry which is preliminary data.</text>
</comment>
<dbReference type="Pfam" id="PF19639">
    <property type="entry name" value="DUF6142"/>
    <property type="match status" value="1"/>
</dbReference>
<keyword evidence="1" id="KW-1133">Transmembrane helix</keyword>
<feature type="transmembrane region" description="Helical" evidence="1">
    <location>
        <begin position="49"/>
        <end position="75"/>
    </location>
</feature>
<dbReference type="EMBL" id="DXEU01000127">
    <property type="protein sequence ID" value="HIX52572.1"/>
    <property type="molecule type" value="Genomic_DNA"/>
</dbReference>
<organism evidence="2 3">
    <name type="scientific">Candidatus Lachnoclostridium stercoripullorum</name>
    <dbReference type="NCBI Taxonomy" id="2838635"/>
    <lineage>
        <taxon>Bacteria</taxon>
        <taxon>Bacillati</taxon>
        <taxon>Bacillota</taxon>
        <taxon>Clostridia</taxon>
        <taxon>Lachnospirales</taxon>
        <taxon>Lachnospiraceae</taxon>
    </lineage>
</organism>
<sequence>MEKGQNQNKISYIRKPLARRGKMSLLLAAIATLLGALGVYFGVQGNGNAGLSVAALGFSSLLFALVSLWYGWLAFLERNRNYLMARISLGISGLWAVFWVCMMIVGLGA</sequence>
<gene>
    <name evidence="2" type="ORF">IAA28_07185</name>
</gene>
<protein>
    <submittedName>
        <fullName evidence="2">Calcium:proton exchanger</fullName>
    </submittedName>
</protein>
<evidence type="ECO:0000313" key="2">
    <source>
        <dbReference type="EMBL" id="HIX52572.1"/>
    </source>
</evidence>
<feature type="transmembrane region" description="Helical" evidence="1">
    <location>
        <begin position="21"/>
        <end position="43"/>
    </location>
</feature>
<evidence type="ECO:0000256" key="1">
    <source>
        <dbReference type="SAM" id="Phobius"/>
    </source>
</evidence>
<accession>A0A9D1W5A6</accession>
<reference evidence="2" key="2">
    <citation type="submission" date="2021-04" db="EMBL/GenBank/DDBJ databases">
        <authorList>
            <person name="Gilroy R."/>
        </authorList>
    </citation>
    <scope>NUCLEOTIDE SEQUENCE</scope>
    <source>
        <strain evidence="2">ChiGjej4B4-12881</strain>
    </source>
</reference>
<reference evidence="2" key="1">
    <citation type="journal article" date="2021" name="PeerJ">
        <title>Extensive microbial diversity within the chicken gut microbiome revealed by metagenomics and culture.</title>
        <authorList>
            <person name="Gilroy R."/>
            <person name="Ravi A."/>
            <person name="Getino M."/>
            <person name="Pursley I."/>
            <person name="Horton D.L."/>
            <person name="Alikhan N.F."/>
            <person name="Baker D."/>
            <person name="Gharbi K."/>
            <person name="Hall N."/>
            <person name="Watson M."/>
            <person name="Adriaenssens E.M."/>
            <person name="Foster-Nyarko E."/>
            <person name="Jarju S."/>
            <person name="Secka A."/>
            <person name="Antonio M."/>
            <person name="Oren A."/>
            <person name="Chaudhuri R.R."/>
            <person name="La Ragione R."/>
            <person name="Hildebrand F."/>
            <person name="Pallen M.J."/>
        </authorList>
    </citation>
    <scope>NUCLEOTIDE SEQUENCE</scope>
    <source>
        <strain evidence="2">ChiGjej4B4-12881</strain>
    </source>
</reference>
<dbReference type="InterPro" id="IPR046140">
    <property type="entry name" value="DUF6142"/>
</dbReference>
<keyword evidence="1" id="KW-0812">Transmembrane</keyword>
<feature type="transmembrane region" description="Helical" evidence="1">
    <location>
        <begin position="87"/>
        <end position="107"/>
    </location>
</feature>
<dbReference type="Proteomes" id="UP000886780">
    <property type="component" value="Unassembled WGS sequence"/>
</dbReference>
<evidence type="ECO:0000313" key="3">
    <source>
        <dbReference type="Proteomes" id="UP000886780"/>
    </source>
</evidence>